<feature type="region of interest" description="Disordered" evidence="6">
    <location>
        <begin position="537"/>
        <end position="591"/>
    </location>
</feature>
<keyword evidence="5" id="KW-0539">Nucleus</keyword>
<name>A0A8S3Z842_9EUPU</name>
<dbReference type="SUPFAM" id="SSF158457">
    <property type="entry name" value="Orange domain-like"/>
    <property type="match status" value="1"/>
</dbReference>
<dbReference type="SUPFAM" id="SSF47459">
    <property type="entry name" value="HLH, helix-loop-helix DNA-binding domain"/>
    <property type="match status" value="1"/>
</dbReference>
<dbReference type="SMART" id="SM00353">
    <property type="entry name" value="HLH"/>
    <property type="match status" value="1"/>
</dbReference>
<dbReference type="Pfam" id="PF00010">
    <property type="entry name" value="HLH"/>
    <property type="match status" value="1"/>
</dbReference>
<evidence type="ECO:0000256" key="5">
    <source>
        <dbReference type="ARBA" id="ARBA00023242"/>
    </source>
</evidence>
<dbReference type="OrthoDB" id="6085656at2759"/>
<dbReference type="InterPro" id="IPR036638">
    <property type="entry name" value="HLH_DNA-bd_sf"/>
</dbReference>
<evidence type="ECO:0000256" key="3">
    <source>
        <dbReference type="ARBA" id="ARBA00023125"/>
    </source>
</evidence>
<feature type="compositionally biased region" description="Basic and acidic residues" evidence="6">
    <location>
        <begin position="721"/>
        <end position="731"/>
    </location>
</feature>
<evidence type="ECO:0000259" key="7">
    <source>
        <dbReference type="PROSITE" id="PS50888"/>
    </source>
</evidence>
<dbReference type="GO" id="GO:0003677">
    <property type="term" value="F:DNA binding"/>
    <property type="evidence" value="ECO:0007669"/>
    <property type="project" value="UniProtKB-KW"/>
</dbReference>
<gene>
    <name evidence="9" type="ORF">CUNI_LOCUS9498</name>
</gene>
<evidence type="ECO:0000313" key="10">
    <source>
        <dbReference type="Proteomes" id="UP000678393"/>
    </source>
</evidence>
<dbReference type="InterPro" id="IPR011598">
    <property type="entry name" value="bHLH_dom"/>
</dbReference>
<keyword evidence="10" id="KW-1185">Reference proteome</keyword>
<dbReference type="FunFam" id="4.10.280.10:FF:000009">
    <property type="entry name" value="Transcription factor HES-1"/>
    <property type="match status" value="1"/>
</dbReference>
<dbReference type="CDD" id="cd11459">
    <property type="entry name" value="bHLH-O_HES1_4"/>
    <property type="match status" value="1"/>
</dbReference>
<feature type="domain" description="Orange" evidence="8">
    <location>
        <begin position="94"/>
        <end position="127"/>
    </location>
</feature>
<dbReference type="AlphaFoldDB" id="A0A8S3Z842"/>
<dbReference type="InterPro" id="IPR050370">
    <property type="entry name" value="HES_HEY"/>
</dbReference>
<dbReference type="SMART" id="SM00511">
    <property type="entry name" value="ORANGE"/>
    <property type="match status" value="1"/>
</dbReference>
<proteinExistence type="predicted"/>
<evidence type="ECO:0000256" key="4">
    <source>
        <dbReference type="ARBA" id="ARBA00023163"/>
    </source>
</evidence>
<evidence type="ECO:0000256" key="1">
    <source>
        <dbReference type="ARBA" id="ARBA00004123"/>
    </source>
</evidence>
<organism evidence="9 10">
    <name type="scientific">Candidula unifasciata</name>
    <dbReference type="NCBI Taxonomy" id="100452"/>
    <lineage>
        <taxon>Eukaryota</taxon>
        <taxon>Metazoa</taxon>
        <taxon>Spiralia</taxon>
        <taxon>Lophotrochozoa</taxon>
        <taxon>Mollusca</taxon>
        <taxon>Gastropoda</taxon>
        <taxon>Heterobranchia</taxon>
        <taxon>Euthyneura</taxon>
        <taxon>Panpulmonata</taxon>
        <taxon>Eupulmonata</taxon>
        <taxon>Stylommatophora</taxon>
        <taxon>Helicina</taxon>
        <taxon>Helicoidea</taxon>
        <taxon>Geomitridae</taxon>
        <taxon>Candidula</taxon>
    </lineage>
</organism>
<dbReference type="PROSITE" id="PS51054">
    <property type="entry name" value="ORANGE"/>
    <property type="match status" value="1"/>
</dbReference>
<feature type="compositionally biased region" description="Polar residues" evidence="6">
    <location>
        <begin position="572"/>
        <end position="583"/>
    </location>
</feature>
<dbReference type="Gene3D" id="6.10.250.980">
    <property type="match status" value="1"/>
</dbReference>
<keyword evidence="3" id="KW-0238">DNA-binding</keyword>
<evidence type="ECO:0000256" key="2">
    <source>
        <dbReference type="ARBA" id="ARBA00023015"/>
    </source>
</evidence>
<dbReference type="Proteomes" id="UP000678393">
    <property type="component" value="Unassembled WGS sequence"/>
</dbReference>
<dbReference type="GO" id="GO:0006355">
    <property type="term" value="P:regulation of DNA-templated transcription"/>
    <property type="evidence" value="ECO:0007669"/>
    <property type="project" value="InterPro"/>
</dbReference>
<feature type="region of interest" description="Disordered" evidence="6">
    <location>
        <begin position="642"/>
        <end position="731"/>
    </location>
</feature>
<dbReference type="EMBL" id="CAJHNH020001657">
    <property type="protein sequence ID" value="CAG5123940.1"/>
    <property type="molecule type" value="Genomic_DNA"/>
</dbReference>
<reference evidence="9" key="1">
    <citation type="submission" date="2021-04" db="EMBL/GenBank/DDBJ databases">
        <authorList>
            <consortium name="Molecular Ecology Group"/>
        </authorList>
    </citation>
    <scope>NUCLEOTIDE SEQUENCE</scope>
</reference>
<sequence>MGSPVVVASPRKSPLSGRRLNKPLVEKKRRARINGCLGQLKSLILSAVQSEQGSQVSRLEKADILEMTVKYLRHVQRHQASAVATSEPEVVAKFSAGYTECATEVIRYMDSVQCVAPEVRSRLEYHLVERLRGSVPNTVTSTTSGANSAGLAFTGMPTSTQTSVSDVCGRLVSSTNTSIPEQIHRHYQTAVDLANMAAAVTAKEAVNPAAGAETITVLNQSQSFHRAPHSVSELSLVGAVPPGVHAAFSMVIPQRAMAVNQMYQSREGYHSTSTDIIRSHSISPSHTQPREVPVPMVTSPSSTYHVSHIRHRSEPGLSQMAYSLTTSRSVSEEMNMCINNDANNNYGGDKLVQNSTGSSNINEYLSSFQRPLHIHIPDGGSSRPQKPAPSPPYIPDSPSPPAQQPTPSPPFLHPHVGYPHVSGQSHPITVASSTEYMPHTVLYGYTDYQTGVPRMYPAQYNTNTTDIHTRSSDIMYNDKSSRESASSNYIDNISRESANNIYNESIVRISTDRNMSQFLNNFSKNYADNISNYQSDFENHPSFPHGTRATPSPPTLLPEEAYVSDTSDQHYDNSYQDLSSQEYSPDFSANGDFRASFPAALSPNVKENYDPQSIRSNGQMNSNVQYRCNQYDQLSGYPRQRQSNLTTTSAMKQTSNFPTEQSTGNGLTDNGQDGMKGPCQAQTAPSRQNDQTLSPPTLKKRLLLAQGSAGEWTTPRYSGASEDKRQFRSDTGRVLSLEVSTDPRLGRDEHESQVHQESAATLPGAAFCALPVHAVPTDESLWRPW</sequence>
<dbReference type="PROSITE" id="PS50888">
    <property type="entry name" value="BHLH"/>
    <property type="match status" value="1"/>
</dbReference>
<feature type="compositionally biased region" description="Polar residues" evidence="6">
    <location>
        <begin position="642"/>
        <end position="671"/>
    </location>
</feature>
<keyword evidence="2" id="KW-0805">Transcription regulation</keyword>
<comment type="subcellular location">
    <subcellularLocation>
        <location evidence="1">Nucleus</location>
    </subcellularLocation>
</comment>
<dbReference type="GO" id="GO:0046983">
    <property type="term" value="F:protein dimerization activity"/>
    <property type="evidence" value="ECO:0007669"/>
    <property type="project" value="InterPro"/>
</dbReference>
<dbReference type="Gene3D" id="4.10.280.10">
    <property type="entry name" value="Helix-loop-helix DNA-binding domain"/>
    <property type="match status" value="1"/>
</dbReference>
<feature type="region of interest" description="Disordered" evidence="6">
    <location>
        <begin position="280"/>
        <end position="301"/>
    </location>
</feature>
<dbReference type="PANTHER" id="PTHR10985">
    <property type="entry name" value="BASIC HELIX-LOOP-HELIX TRANSCRIPTION FACTOR, HES-RELATED"/>
    <property type="match status" value="1"/>
</dbReference>
<feature type="compositionally biased region" description="Pro residues" evidence="6">
    <location>
        <begin position="386"/>
        <end position="412"/>
    </location>
</feature>
<dbReference type="GO" id="GO:0005634">
    <property type="term" value="C:nucleus"/>
    <property type="evidence" value="ECO:0007669"/>
    <property type="project" value="UniProtKB-SubCell"/>
</dbReference>
<evidence type="ECO:0000259" key="8">
    <source>
        <dbReference type="PROSITE" id="PS51054"/>
    </source>
</evidence>
<dbReference type="InterPro" id="IPR003650">
    <property type="entry name" value="Orange_dom"/>
</dbReference>
<comment type="caution">
    <text evidence="9">The sequence shown here is derived from an EMBL/GenBank/DDBJ whole genome shotgun (WGS) entry which is preliminary data.</text>
</comment>
<feature type="region of interest" description="Disordered" evidence="6">
    <location>
        <begin position="373"/>
        <end position="426"/>
    </location>
</feature>
<keyword evidence="4" id="KW-0804">Transcription</keyword>
<feature type="domain" description="BHLH" evidence="7">
    <location>
        <begin position="17"/>
        <end position="75"/>
    </location>
</feature>
<accession>A0A8S3Z842</accession>
<evidence type="ECO:0000313" key="9">
    <source>
        <dbReference type="EMBL" id="CAG5123940.1"/>
    </source>
</evidence>
<evidence type="ECO:0000256" key="6">
    <source>
        <dbReference type="SAM" id="MobiDB-lite"/>
    </source>
</evidence>
<protein>
    <submittedName>
        <fullName evidence="9">Uncharacterized protein</fullName>
    </submittedName>
</protein>
<feature type="compositionally biased region" description="Polar residues" evidence="6">
    <location>
        <begin position="680"/>
        <end position="695"/>
    </location>
</feature>
<dbReference type="Pfam" id="PF07527">
    <property type="entry name" value="Hairy_orange"/>
    <property type="match status" value="1"/>
</dbReference>
<feature type="region of interest" description="Disordered" evidence="6">
    <location>
        <begin position="1"/>
        <end position="21"/>
    </location>
</feature>